<sequence length="87" mass="9877">MHFLYRTPQPMPTCLGYKALLLLLLPYTDHHSIFLKIDYYKMSKLTLLVLDTKDIGSICSLTSKTTLPRLASTILSELFPSLETATK</sequence>
<dbReference type="AlphaFoldDB" id="A0A0A9BRW2"/>
<organism evidence="1">
    <name type="scientific">Arundo donax</name>
    <name type="common">Giant reed</name>
    <name type="synonym">Donax arundinaceus</name>
    <dbReference type="NCBI Taxonomy" id="35708"/>
    <lineage>
        <taxon>Eukaryota</taxon>
        <taxon>Viridiplantae</taxon>
        <taxon>Streptophyta</taxon>
        <taxon>Embryophyta</taxon>
        <taxon>Tracheophyta</taxon>
        <taxon>Spermatophyta</taxon>
        <taxon>Magnoliopsida</taxon>
        <taxon>Liliopsida</taxon>
        <taxon>Poales</taxon>
        <taxon>Poaceae</taxon>
        <taxon>PACMAD clade</taxon>
        <taxon>Arundinoideae</taxon>
        <taxon>Arundineae</taxon>
        <taxon>Arundo</taxon>
    </lineage>
</organism>
<proteinExistence type="predicted"/>
<protein>
    <submittedName>
        <fullName evidence="1">Uncharacterized protein</fullName>
    </submittedName>
</protein>
<dbReference type="EMBL" id="GBRH01233007">
    <property type="protein sequence ID" value="JAD64888.1"/>
    <property type="molecule type" value="Transcribed_RNA"/>
</dbReference>
<evidence type="ECO:0000313" key="1">
    <source>
        <dbReference type="EMBL" id="JAD64888.1"/>
    </source>
</evidence>
<accession>A0A0A9BRW2</accession>
<name>A0A0A9BRW2_ARUDO</name>
<reference evidence="1" key="2">
    <citation type="journal article" date="2015" name="Data Brief">
        <title>Shoot transcriptome of the giant reed, Arundo donax.</title>
        <authorList>
            <person name="Barrero R.A."/>
            <person name="Guerrero F.D."/>
            <person name="Moolhuijzen P."/>
            <person name="Goolsby J.A."/>
            <person name="Tidwell J."/>
            <person name="Bellgard S.E."/>
            <person name="Bellgard M.I."/>
        </authorList>
    </citation>
    <scope>NUCLEOTIDE SEQUENCE</scope>
    <source>
        <tissue evidence="1">Shoot tissue taken approximately 20 cm above the soil surface</tissue>
    </source>
</reference>
<reference evidence="1" key="1">
    <citation type="submission" date="2014-09" db="EMBL/GenBank/DDBJ databases">
        <authorList>
            <person name="Magalhaes I.L.F."/>
            <person name="Oliveira U."/>
            <person name="Santos F.R."/>
            <person name="Vidigal T.H.D.A."/>
            <person name="Brescovit A.D."/>
            <person name="Santos A.J."/>
        </authorList>
    </citation>
    <scope>NUCLEOTIDE SEQUENCE</scope>
    <source>
        <tissue evidence="1">Shoot tissue taken approximately 20 cm above the soil surface</tissue>
    </source>
</reference>